<keyword evidence="5" id="KW-1133">Transmembrane helix</keyword>
<dbReference type="PROSITE" id="PS51123">
    <property type="entry name" value="OMPA_2"/>
    <property type="match status" value="1"/>
</dbReference>
<sequence length="296" mass="32053">MTKSPQAKTIRPPKPRPPISVILLSILFRLLLLGVGSGFAWVIGMAIAQVYPSSRLQPPLVEKLFDRGQETGNSYQLSPSSESTPSFPSPTTPQVQLTSSERQQLQTQLQELQEQLNTLIGRTAALETQLGISRPSETLEKRLQIVDRQLSLTDETVPLSATPSPTPTPTSTPAQTRFRASQGLVVTLPSDVLFETNTNSLRPGASVILDTLIADLENYKGASVRVAAHTDDTGKAQDNLSLSLQQAEAIVAYLSTAIGSEYHWVAIGYGEGQPTVENDSTTNKQLNRRVEVAIAP</sequence>
<dbReference type="Pfam" id="PF00691">
    <property type="entry name" value="OmpA"/>
    <property type="match status" value="1"/>
</dbReference>
<dbReference type="SUPFAM" id="SSF103088">
    <property type="entry name" value="OmpA-like"/>
    <property type="match status" value="1"/>
</dbReference>
<evidence type="ECO:0000256" key="4">
    <source>
        <dbReference type="SAM" id="MobiDB-lite"/>
    </source>
</evidence>
<organism evidence="7 8">
    <name type="scientific">Lyngbya aestuarii BL J</name>
    <dbReference type="NCBI Taxonomy" id="1348334"/>
    <lineage>
        <taxon>Bacteria</taxon>
        <taxon>Bacillati</taxon>
        <taxon>Cyanobacteriota</taxon>
        <taxon>Cyanophyceae</taxon>
        <taxon>Oscillatoriophycideae</taxon>
        <taxon>Oscillatoriales</taxon>
        <taxon>Microcoleaceae</taxon>
        <taxon>Lyngbya</taxon>
    </lineage>
</organism>
<evidence type="ECO:0000313" key="8">
    <source>
        <dbReference type="Proteomes" id="UP000017127"/>
    </source>
</evidence>
<evidence type="ECO:0000313" key="7">
    <source>
        <dbReference type="EMBL" id="ERT07398.1"/>
    </source>
</evidence>
<evidence type="ECO:0000256" key="3">
    <source>
        <dbReference type="PROSITE-ProRule" id="PRU00473"/>
    </source>
</evidence>
<keyword evidence="2 3" id="KW-0472">Membrane</keyword>
<protein>
    <submittedName>
        <fullName evidence="7">OmpA family protein</fullName>
    </submittedName>
</protein>
<feature type="region of interest" description="Disordered" evidence="4">
    <location>
        <begin position="154"/>
        <end position="175"/>
    </location>
</feature>
<feature type="transmembrane region" description="Helical" evidence="5">
    <location>
        <begin position="21"/>
        <end position="48"/>
    </location>
</feature>
<dbReference type="InterPro" id="IPR036737">
    <property type="entry name" value="OmpA-like_sf"/>
</dbReference>
<evidence type="ECO:0000256" key="5">
    <source>
        <dbReference type="SAM" id="Phobius"/>
    </source>
</evidence>
<dbReference type="PANTHER" id="PTHR30329:SF20">
    <property type="entry name" value="EXPORTED PROTEIN"/>
    <property type="match status" value="1"/>
</dbReference>
<evidence type="ECO:0000256" key="1">
    <source>
        <dbReference type="ARBA" id="ARBA00004442"/>
    </source>
</evidence>
<comment type="caution">
    <text evidence="7">The sequence shown here is derived from an EMBL/GenBank/DDBJ whole genome shotgun (WGS) entry which is preliminary data.</text>
</comment>
<dbReference type="RefSeq" id="WP_023066411.1">
    <property type="nucleotide sequence ID" value="NZ_AUZM01000022.1"/>
</dbReference>
<feature type="region of interest" description="Disordered" evidence="4">
    <location>
        <begin position="71"/>
        <end position="96"/>
    </location>
</feature>
<dbReference type="PRINTS" id="PR01021">
    <property type="entry name" value="OMPADOMAIN"/>
</dbReference>
<dbReference type="Gene3D" id="3.30.1330.60">
    <property type="entry name" value="OmpA-like domain"/>
    <property type="match status" value="1"/>
</dbReference>
<dbReference type="AlphaFoldDB" id="U7QHP3"/>
<keyword evidence="5" id="KW-0812">Transmembrane</keyword>
<gene>
    <name evidence="7" type="ORF">M595_2648</name>
</gene>
<dbReference type="CDD" id="cd07185">
    <property type="entry name" value="OmpA_C-like"/>
    <property type="match status" value="1"/>
</dbReference>
<name>U7QHP3_9CYAN</name>
<feature type="domain" description="OmpA-like" evidence="6">
    <location>
        <begin position="181"/>
        <end position="296"/>
    </location>
</feature>
<comment type="subcellular location">
    <subcellularLocation>
        <location evidence="1">Cell outer membrane</location>
    </subcellularLocation>
</comment>
<dbReference type="EMBL" id="AUZM01000022">
    <property type="protein sequence ID" value="ERT07398.1"/>
    <property type="molecule type" value="Genomic_DNA"/>
</dbReference>
<dbReference type="OrthoDB" id="571892at2"/>
<reference evidence="7 8" key="1">
    <citation type="journal article" date="2013" name="Front. Microbiol.">
        <title>Comparative genomic analyses of the cyanobacterium, Lyngbya aestuarii BL J, a powerful hydrogen producer.</title>
        <authorList>
            <person name="Kothari A."/>
            <person name="Vaughn M."/>
            <person name="Garcia-Pichel F."/>
        </authorList>
    </citation>
    <scope>NUCLEOTIDE SEQUENCE [LARGE SCALE GENOMIC DNA]</scope>
    <source>
        <strain evidence="7 8">BL J</strain>
    </source>
</reference>
<dbReference type="Proteomes" id="UP000017127">
    <property type="component" value="Unassembled WGS sequence"/>
</dbReference>
<accession>U7QHP3</accession>
<evidence type="ECO:0000259" key="6">
    <source>
        <dbReference type="PROSITE" id="PS51123"/>
    </source>
</evidence>
<dbReference type="GO" id="GO:0009279">
    <property type="term" value="C:cell outer membrane"/>
    <property type="evidence" value="ECO:0007669"/>
    <property type="project" value="UniProtKB-SubCell"/>
</dbReference>
<evidence type="ECO:0000256" key="2">
    <source>
        <dbReference type="ARBA" id="ARBA00023136"/>
    </source>
</evidence>
<dbReference type="PANTHER" id="PTHR30329">
    <property type="entry name" value="STATOR ELEMENT OF FLAGELLAR MOTOR COMPLEX"/>
    <property type="match status" value="1"/>
</dbReference>
<proteinExistence type="predicted"/>
<dbReference type="InterPro" id="IPR006665">
    <property type="entry name" value="OmpA-like"/>
</dbReference>
<dbReference type="InterPro" id="IPR006664">
    <property type="entry name" value="OMP_bac"/>
</dbReference>
<keyword evidence="8" id="KW-1185">Reference proteome</keyword>
<dbReference type="InterPro" id="IPR050330">
    <property type="entry name" value="Bact_OuterMem_StrucFunc"/>
</dbReference>